<sequence>MENRILLQYCESQEGRPITDIGCEVRHQTERIKTAIPKIKPLFMAAGKTHRYFPGRAPLRATRPTGRRETQYKFWPERLASQAWIGYDVAGLQWKCNANPTLHNHESCFDHNGYQSIAKAYEQLEYLYALDTRWVDVQILDLHGHPILERWNPEDKTYVYFQNQGRIMIGRFWQHLKSTTEGNRPASFDAYLQGLLNGLQHPDKSDDQFQYFKACYYLARKLDEFPNGAKPWSGPFACRLEPTAHFYGCLDQSRSNLQRPKAACMEMVRKLLGVRVEDMKDYLRQRDELAVDVALARQEAISLPENFNIVLDFDGGMNEVDTEKFYTIVKEFQKEIVTWASLQ</sequence>
<name>A0A3N4HQA6_ASCIM</name>
<keyword evidence="2" id="KW-1185">Reference proteome</keyword>
<dbReference type="Proteomes" id="UP000275078">
    <property type="component" value="Unassembled WGS sequence"/>
</dbReference>
<accession>A0A3N4HQA6</accession>
<reference evidence="1 2" key="1">
    <citation type="journal article" date="2018" name="Nat. Ecol. Evol.">
        <title>Pezizomycetes genomes reveal the molecular basis of ectomycorrhizal truffle lifestyle.</title>
        <authorList>
            <person name="Murat C."/>
            <person name="Payen T."/>
            <person name="Noel B."/>
            <person name="Kuo A."/>
            <person name="Morin E."/>
            <person name="Chen J."/>
            <person name="Kohler A."/>
            <person name="Krizsan K."/>
            <person name="Balestrini R."/>
            <person name="Da Silva C."/>
            <person name="Montanini B."/>
            <person name="Hainaut M."/>
            <person name="Levati E."/>
            <person name="Barry K.W."/>
            <person name="Belfiori B."/>
            <person name="Cichocki N."/>
            <person name="Clum A."/>
            <person name="Dockter R.B."/>
            <person name="Fauchery L."/>
            <person name="Guy J."/>
            <person name="Iotti M."/>
            <person name="Le Tacon F."/>
            <person name="Lindquist E.A."/>
            <person name="Lipzen A."/>
            <person name="Malagnac F."/>
            <person name="Mello A."/>
            <person name="Molinier V."/>
            <person name="Miyauchi S."/>
            <person name="Poulain J."/>
            <person name="Riccioni C."/>
            <person name="Rubini A."/>
            <person name="Sitrit Y."/>
            <person name="Splivallo R."/>
            <person name="Traeger S."/>
            <person name="Wang M."/>
            <person name="Zifcakova L."/>
            <person name="Wipf D."/>
            <person name="Zambonelli A."/>
            <person name="Paolocci F."/>
            <person name="Nowrousian M."/>
            <person name="Ottonello S."/>
            <person name="Baldrian P."/>
            <person name="Spatafora J.W."/>
            <person name="Henrissat B."/>
            <person name="Nagy L.G."/>
            <person name="Aury J.M."/>
            <person name="Wincker P."/>
            <person name="Grigoriev I.V."/>
            <person name="Bonfante P."/>
            <person name="Martin F.M."/>
        </authorList>
    </citation>
    <scope>NUCLEOTIDE SEQUENCE [LARGE SCALE GENOMIC DNA]</scope>
    <source>
        <strain evidence="1 2">RN42</strain>
    </source>
</reference>
<organism evidence="1 2">
    <name type="scientific">Ascobolus immersus RN42</name>
    <dbReference type="NCBI Taxonomy" id="1160509"/>
    <lineage>
        <taxon>Eukaryota</taxon>
        <taxon>Fungi</taxon>
        <taxon>Dikarya</taxon>
        <taxon>Ascomycota</taxon>
        <taxon>Pezizomycotina</taxon>
        <taxon>Pezizomycetes</taxon>
        <taxon>Pezizales</taxon>
        <taxon>Ascobolaceae</taxon>
        <taxon>Ascobolus</taxon>
    </lineage>
</organism>
<gene>
    <name evidence="1" type="ORF">BJ508DRAFT_331507</name>
</gene>
<evidence type="ECO:0000313" key="2">
    <source>
        <dbReference type="Proteomes" id="UP000275078"/>
    </source>
</evidence>
<evidence type="ECO:0000313" key="1">
    <source>
        <dbReference type="EMBL" id="RPA76013.1"/>
    </source>
</evidence>
<proteinExistence type="predicted"/>
<dbReference type="AlphaFoldDB" id="A0A3N4HQA6"/>
<dbReference type="EMBL" id="ML119752">
    <property type="protein sequence ID" value="RPA76013.1"/>
    <property type="molecule type" value="Genomic_DNA"/>
</dbReference>
<protein>
    <submittedName>
        <fullName evidence="1">Uncharacterized protein</fullName>
    </submittedName>
</protein>